<evidence type="ECO:0000259" key="1">
    <source>
        <dbReference type="Pfam" id="PF06527"/>
    </source>
</evidence>
<gene>
    <name evidence="2" type="ORF">VSR74_19390</name>
</gene>
<reference evidence="2 3" key="1">
    <citation type="submission" date="2024-01" db="EMBL/GenBank/DDBJ databases">
        <title>Pseudocitrobacter sp. Endophytic strain Cyp-38L.</title>
        <authorList>
            <person name="Amer M.A."/>
            <person name="Hamed S.M."/>
        </authorList>
    </citation>
    <scope>NUCLEOTIDE SEQUENCE [LARGE SCALE GENOMIC DNA]</scope>
    <source>
        <strain evidence="2 3">Cyp38S</strain>
    </source>
</reference>
<keyword evidence="3" id="KW-1185">Reference proteome</keyword>
<feature type="domain" description="TniQ" evidence="1">
    <location>
        <begin position="5"/>
        <end position="150"/>
    </location>
</feature>
<name>A0ABV0HPT8_9ENTR</name>
<accession>A0ABV0HPT8</accession>
<comment type="caution">
    <text evidence="2">The sequence shown here is derived from an EMBL/GenBank/DDBJ whole genome shotgun (WGS) entry which is preliminary data.</text>
</comment>
<proteinExistence type="predicted"/>
<evidence type="ECO:0000313" key="2">
    <source>
        <dbReference type="EMBL" id="MEO3991966.1"/>
    </source>
</evidence>
<sequence>MRILPALPEETLFSRCVRTRDVNGMTAEHFFRSFLNNIAHSLHPSLTTSLNILTESTAETGHELWLNQTLVPLYAWALPEYRAELEDLTISAARLHTLCKLCRFTEHYTAVLKHCPVCVHADIRKYGVAYWHRQHQISGVTSCHHHQVNLNHIADPRLSSLHLHFPYNREKMISLSGHDDFEFAKFTASALSLICQSAPGFVSYDDSPLIAGFLHRLSAKNAPTLFEKINHLASRSGNTCKALFPVRTNMVSQWKALLYNPSPQPPARTLLLLYCLHQLKLS</sequence>
<dbReference type="InterPro" id="IPR009492">
    <property type="entry name" value="TniQ"/>
</dbReference>
<dbReference type="EMBL" id="JAYMYY010000007">
    <property type="protein sequence ID" value="MEO3991966.1"/>
    <property type="molecule type" value="Genomic_DNA"/>
</dbReference>
<dbReference type="Pfam" id="PF06527">
    <property type="entry name" value="TniQ"/>
    <property type="match status" value="1"/>
</dbReference>
<dbReference type="RefSeq" id="WP_171932750.1">
    <property type="nucleotide sequence ID" value="NZ_JAYMYY010000007.1"/>
</dbReference>
<dbReference type="Proteomes" id="UP001444146">
    <property type="component" value="Unassembled WGS sequence"/>
</dbReference>
<evidence type="ECO:0000313" key="3">
    <source>
        <dbReference type="Proteomes" id="UP001444146"/>
    </source>
</evidence>
<organism evidence="2 3">
    <name type="scientific">Pseudocitrobacter cyperus</name>
    <dbReference type="NCBI Taxonomy" id="3112843"/>
    <lineage>
        <taxon>Bacteria</taxon>
        <taxon>Pseudomonadati</taxon>
        <taxon>Pseudomonadota</taxon>
        <taxon>Gammaproteobacteria</taxon>
        <taxon>Enterobacterales</taxon>
        <taxon>Enterobacteriaceae</taxon>
        <taxon>Pseudocitrobacter</taxon>
    </lineage>
</organism>
<protein>
    <submittedName>
        <fullName evidence="2">TniQ family protein</fullName>
    </submittedName>
</protein>